<proteinExistence type="predicted"/>
<feature type="domain" description="Microbial-type PARG catalytic" evidence="2">
    <location>
        <begin position="81"/>
        <end position="254"/>
    </location>
</feature>
<dbReference type="Proteomes" id="UP000305067">
    <property type="component" value="Unassembled WGS sequence"/>
</dbReference>
<evidence type="ECO:0000313" key="4">
    <source>
        <dbReference type="Proteomes" id="UP000305067"/>
    </source>
</evidence>
<dbReference type="STRING" id="1884261.A0A5C3QYL6"/>
<dbReference type="SUPFAM" id="SSF52949">
    <property type="entry name" value="Macro domain-like"/>
    <property type="match status" value="1"/>
</dbReference>
<protein>
    <recommendedName>
        <fullName evidence="2">Microbial-type PARG catalytic domain-containing protein</fullName>
    </recommendedName>
</protein>
<feature type="compositionally biased region" description="Basic and acidic residues" evidence="1">
    <location>
        <begin position="59"/>
        <end position="70"/>
    </location>
</feature>
<dbReference type="PANTHER" id="PTHR35596">
    <property type="entry name" value="DUF2263 DOMAIN-CONTAINING PROTEIN"/>
    <property type="match status" value="1"/>
</dbReference>
<reference evidence="3 4" key="1">
    <citation type="journal article" date="2019" name="Nat. Ecol. Evol.">
        <title>Megaphylogeny resolves global patterns of mushroom evolution.</title>
        <authorList>
            <person name="Varga T."/>
            <person name="Krizsan K."/>
            <person name="Foldi C."/>
            <person name="Dima B."/>
            <person name="Sanchez-Garcia M."/>
            <person name="Sanchez-Ramirez S."/>
            <person name="Szollosi G.J."/>
            <person name="Szarkandi J.G."/>
            <person name="Papp V."/>
            <person name="Albert L."/>
            <person name="Andreopoulos W."/>
            <person name="Angelini C."/>
            <person name="Antonin V."/>
            <person name="Barry K.W."/>
            <person name="Bougher N.L."/>
            <person name="Buchanan P."/>
            <person name="Buyck B."/>
            <person name="Bense V."/>
            <person name="Catcheside P."/>
            <person name="Chovatia M."/>
            <person name="Cooper J."/>
            <person name="Damon W."/>
            <person name="Desjardin D."/>
            <person name="Finy P."/>
            <person name="Geml J."/>
            <person name="Haridas S."/>
            <person name="Hughes K."/>
            <person name="Justo A."/>
            <person name="Karasinski D."/>
            <person name="Kautmanova I."/>
            <person name="Kiss B."/>
            <person name="Kocsube S."/>
            <person name="Kotiranta H."/>
            <person name="LaButti K.M."/>
            <person name="Lechner B.E."/>
            <person name="Liimatainen K."/>
            <person name="Lipzen A."/>
            <person name="Lukacs Z."/>
            <person name="Mihaltcheva S."/>
            <person name="Morgado L.N."/>
            <person name="Niskanen T."/>
            <person name="Noordeloos M.E."/>
            <person name="Ohm R.A."/>
            <person name="Ortiz-Santana B."/>
            <person name="Ovrebo C."/>
            <person name="Racz N."/>
            <person name="Riley R."/>
            <person name="Savchenko A."/>
            <person name="Shiryaev A."/>
            <person name="Soop K."/>
            <person name="Spirin V."/>
            <person name="Szebenyi C."/>
            <person name="Tomsovsky M."/>
            <person name="Tulloss R.E."/>
            <person name="Uehling J."/>
            <person name="Grigoriev I.V."/>
            <person name="Vagvolgyi C."/>
            <person name="Papp T."/>
            <person name="Martin F.M."/>
            <person name="Miettinen O."/>
            <person name="Hibbett D.S."/>
            <person name="Nagy L.G."/>
        </authorList>
    </citation>
    <scope>NUCLEOTIDE SEQUENCE [LARGE SCALE GENOMIC DNA]</scope>
    <source>
        <strain evidence="3 4">CBS 309.79</strain>
    </source>
</reference>
<evidence type="ECO:0000256" key="1">
    <source>
        <dbReference type="SAM" id="MobiDB-lite"/>
    </source>
</evidence>
<dbReference type="InterPro" id="IPR019261">
    <property type="entry name" value="PARG_cat_microbial"/>
</dbReference>
<dbReference type="NCBIfam" id="TIGR02452">
    <property type="entry name" value="TIGR02452 family protein"/>
    <property type="match status" value="1"/>
</dbReference>
<feature type="region of interest" description="Disordered" evidence="1">
    <location>
        <begin position="1"/>
        <end position="70"/>
    </location>
</feature>
<gene>
    <name evidence="3" type="ORF">BDV98DRAFT_587622</name>
</gene>
<dbReference type="InterPro" id="IPR043472">
    <property type="entry name" value="Macro_dom-like"/>
</dbReference>
<organism evidence="3 4">
    <name type="scientific">Pterulicium gracile</name>
    <dbReference type="NCBI Taxonomy" id="1884261"/>
    <lineage>
        <taxon>Eukaryota</taxon>
        <taxon>Fungi</taxon>
        <taxon>Dikarya</taxon>
        <taxon>Basidiomycota</taxon>
        <taxon>Agaricomycotina</taxon>
        <taxon>Agaricomycetes</taxon>
        <taxon>Agaricomycetidae</taxon>
        <taxon>Agaricales</taxon>
        <taxon>Pleurotineae</taxon>
        <taxon>Pterulaceae</taxon>
        <taxon>Pterulicium</taxon>
    </lineage>
</organism>
<sequence length="400" mass="43370">MTQMPLTHFFNKKPSISNSGSRAGSSVTPAAQSNSSATSPPNSPHPSGPPKPSASNSSRDIRPHESFRGSDARGVKLRKIAEATLEAISTGRYVYDSRGYDLAAKLRAAEKEVVYYAPDDVALSRWKQPPSSGDTFGHTQIMFHEISTLDGAKLLATTNTDDTQPTASPVPLRRIGVLNFASAKHPGGGFLAGAQAQEESIARSSTLYPILMTETGQQFYKVHKKIEKVHRDTGTNGYYTHAMLYSPGVTVFRDDAGGWTTPLDVDIVTSAAVNAGVVRGKGRTPGQDQKTETEIAAEMRERMARVLCLFERHGVKDLVLGSFGTGVFRNSIPVVAGIWAELLVGDSARFKSSFDRVLFAVLGSQTFNEFEGAFKHQEATLGTKKEWYVLASEAEIRSQP</sequence>
<dbReference type="Gene3D" id="3.40.220.10">
    <property type="entry name" value="Leucine Aminopeptidase, subunit E, domain 1"/>
    <property type="match status" value="1"/>
</dbReference>
<feature type="compositionally biased region" description="Pro residues" evidence="1">
    <location>
        <begin position="41"/>
        <end position="52"/>
    </location>
</feature>
<accession>A0A5C3QYL6</accession>
<feature type="compositionally biased region" description="Low complexity" evidence="1">
    <location>
        <begin position="15"/>
        <end position="40"/>
    </location>
</feature>
<dbReference type="EMBL" id="ML178814">
    <property type="protein sequence ID" value="TFL07106.1"/>
    <property type="molecule type" value="Genomic_DNA"/>
</dbReference>
<keyword evidence="4" id="KW-1185">Reference proteome</keyword>
<dbReference type="AlphaFoldDB" id="A0A5C3QYL6"/>
<dbReference type="PANTHER" id="PTHR35596:SF1">
    <property type="entry name" value="MICROBIAL-TYPE PARG CATALYTIC DOMAIN-CONTAINING PROTEIN"/>
    <property type="match status" value="1"/>
</dbReference>
<evidence type="ECO:0000313" key="3">
    <source>
        <dbReference type="EMBL" id="TFL07106.1"/>
    </source>
</evidence>
<name>A0A5C3QYL6_9AGAR</name>
<evidence type="ECO:0000259" key="2">
    <source>
        <dbReference type="Pfam" id="PF10021"/>
    </source>
</evidence>
<dbReference type="OrthoDB" id="9985428at2759"/>
<dbReference type="Pfam" id="PF10021">
    <property type="entry name" value="PARG_cat_microb"/>
    <property type="match status" value="1"/>
</dbReference>
<dbReference type="InterPro" id="IPR012664">
    <property type="entry name" value="CHP02452"/>
</dbReference>